<evidence type="ECO:0000313" key="2">
    <source>
        <dbReference type="Proteomes" id="UP000624244"/>
    </source>
</evidence>
<proteinExistence type="predicted"/>
<dbReference type="PANTHER" id="PTHR47785:SF4">
    <property type="entry name" value="ZN(II)2CYS6 TRANSCRIPTION FACTOR (EUROFUNG)"/>
    <property type="match status" value="1"/>
</dbReference>
<reference evidence="1" key="1">
    <citation type="submission" date="2019-11" db="EMBL/GenBank/DDBJ databases">
        <title>Bipolaris sorokiniana Genome sequencing.</title>
        <authorList>
            <person name="Wang H."/>
        </authorList>
    </citation>
    <scope>NUCLEOTIDE SEQUENCE</scope>
</reference>
<dbReference type="AlphaFoldDB" id="A0A8H6DPY3"/>
<evidence type="ECO:0008006" key="3">
    <source>
        <dbReference type="Google" id="ProtNLM"/>
    </source>
</evidence>
<dbReference type="PROSITE" id="PS51257">
    <property type="entry name" value="PROKAR_LIPOPROTEIN"/>
    <property type="match status" value="1"/>
</dbReference>
<dbReference type="PANTHER" id="PTHR47785">
    <property type="entry name" value="ZN(II)2CYS6 TRANSCRIPTION FACTOR (EUROFUNG)-RELATED-RELATED"/>
    <property type="match status" value="1"/>
</dbReference>
<comment type="caution">
    <text evidence="1">The sequence shown here is derived from an EMBL/GenBank/DDBJ whole genome shotgun (WGS) entry which is preliminary data.</text>
</comment>
<sequence>MSRTAERNNLVETSFENAQALLFLAIGSCFPDAEYTGDSDSRPGIIYYDLAQYILKRKFRDRSIASAKTSTLAAIYTSQNGMLSSSLIHLYAAHSIYADVVKSKQLDREKMPLRGSNEKRWDIPDSCKSTLFPGKTVEEPDYHVFWTRVMLQMVLKVAKRIPPPDFASIESFDDEHLCAFTSSAEFKINIMEQWRSSIIPQLAWNDQDPPSTIHSMASLRVEFYGGVAALLLPYMKFLKFVDRIEVSGKELSKGQQGIIHVIYQWKKYALYNITAFDCIGAVDGHVYKTFRGTSSSLVIMGNPVNTLHIEFKAVLLLQAIGSARLGKHIESLLQLPDEDMNHLYQHTVDRLSRFRPTSRILNQDLEFLRMPWSQISPIVQLCLATTLAV</sequence>
<evidence type="ECO:0000313" key="1">
    <source>
        <dbReference type="EMBL" id="KAF5844096.1"/>
    </source>
</evidence>
<accession>A0A8H6DPY3</accession>
<dbReference type="InterPro" id="IPR053181">
    <property type="entry name" value="EcdB-like_regulator"/>
</dbReference>
<dbReference type="Proteomes" id="UP000624244">
    <property type="component" value="Unassembled WGS sequence"/>
</dbReference>
<gene>
    <name evidence="1" type="ORF">GGP41_001459</name>
</gene>
<organism evidence="1 2">
    <name type="scientific">Cochliobolus sativus</name>
    <name type="common">Common root rot and spot blotch fungus</name>
    <name type="synonym">Bipolaris sorokiniana</name>
    <dbReference type="NCBI Taxonomy" id="45130"/>
    <lineage>
        <taxon>Eukaryota</taxon>
        <taxon>Fungi</taxon>
        <taxon>Dikarya</taxon>
        <taxon>Ascomycota</taxon>
        <taxon>Pezizomycotina</taxon>
        <taxon>Dothideomycetes</taxon>
        <taxon>Pleosporomycetidae</taxon>
        <taxon>Pleosporales</taxon>
        <taxon>Pleosporineae</taxon>
        <taxon>Pleosporaceae</taxon>
        <taxon>Bipolaris</taxon>
    </lineage>
</organism>
<protein>
    <recommendedName>
        <fullName evidence="3">Transcription factor domain-containing protein</fullName>
    </recommendedName>
</protein>
<dbReference type="EMBL" id="WNKQ01000031">
    <property type="protein sequence ID" value="KAF5844096.1"/>
    <property type="molecule type" value="Genomic_DNA"/>
</dbReference>
<name>A0A8H6DPY3_COCSA</name>